<name>A0ABV0IKJ1_9MICC</name>
<dbReference type="RefSeq" id="WP_347921349.1">
    <property type="nucleotide sequence ID" value="NZ_JBDXMX010000006.1"/>
</dbReference>
<accession>A0ABV0IKJ1</accession>
<evidence type="ECO:0000313" key="1">
    <source>
        <dbReference type="EMBL" id="MEO9248683.1"/>
    </source>
</evidence>
<evidence type="ECO:0008006" key="3">
    <source>
        <dbReference type="Google" id="ProtNLM"/>
    </source>
</evidence>
<dbReference type="EMBL" id="JBDXMX010000006">
    <property type="protein sequence ID" value="MEO9248683.1"/>
    <property type="molecule type" value="Genomic_DNA"/>
</dbReference>
<proteinExistence type="predicted"/>
<organism evidence="1 2">
    <name type="scientific">Citricoccus nitrophenolicus</name>
    <dbReference type="NCBI Taxonomy" id="863575"/>
    <lineage>
        <taxon>Bacteria</taxon>
        <taxon>Bacillati</taxon>
        <taxon>Actinomycetota</taxon>
        <taxon>Actinomycetes</taxon>
        <taxon>Micrococcales</taxon>
        <taxon>Micrococcaceae</taxon>
        <taxon>Citricoccus</taxon>
    </lineage>
</organism>
<evidence type="ECO:0000313" key="2">
    <source>
        <dbReference type="Proteomes" id="UP001484097"/>
    </source>
</evidence>
<dbReference type="Proteomes" id="UP001484097">
    <property type="component" value="Unassembled WGS sequence"/>
</dbReference>
<protein>
    <recommendedName>
        <fullName evidence="3">DUF559 domain-containing protein</fullName>
    </recommendedName>
</protein>
<keyword evidence="2" id="KW-1185">Reference proteome</keyword>
<comment type="caution">
    <text evidence="1">The sequence shown here is derived from an EMBL/GenBank/DDBJ whole genome shotgun (WGS) entry which is preliminary data.</text>
</comment>
<sequence>MDLAPVLTVSELVVLGDAIVNRPYRGRQQASDARRDAWFQERGWMVVRLTSEDRHNGFTRLIGIMQRRLGATSPTIS</sequence>
<reference evidence="1 2" key="1">
    <citation type="submission" date="2024-05" db="EMBL/GenBank/DDBJ databases">
        <authorList>
            <person name="Yi C."/>
        </authorList>
    </citation>
    <scope>NUCLEOTIDE SEQUENCE [LARGE SCALE GENOMIC DNA]</scope>
    <source>
        <strain evidence="1 2">XS13</strain>
    </source>
</reference>
<gene>
    <name evidence="1" type="ORF">ABDK96_13430</name>
</gene>